<evidence type="ECO:0000256" key="2">
    <source>
        <dbReference type="ARBA" id="ARBA00023157"/>
    </source>
</evidence>
<dbReference type="Gene3D" id="2.60.40.10">
    <property type="entry name" value="Immunoglobulins"/>
    <property type="match status" value="2"/>
</dbReference>
<sequence>LIFTGLQAQTPDAVESRWEGSAMHVQCPYTAQVQNQDKKAWCQVRDGQCIPLVETRYSGNNQDTTGKVTIEDNHMLRTIFVTMTNLQVEDSGTYFCAYRSYSYRFGYSHRYYLLKGISLNVFKELLKWELDSLSVQCKYSTSAHSTDTKVWLRRGLIASKILLRTDYPPKWTGSKALKDRALIQDDTWKNTVTITMKKLQVQDTGTYWCELHSGLRVTPIMEVRLSVTKTSAGTTLPGIAGTSQATPSGNTPAPSSNANTFILLSGILSILFVLALISSVMLCVRWRKQLKTRGNRQAEDTYDEAGDVAQLSSTERMESPKDDNEDLNYVTLNFKSQLSPKDPLYCNIEPSQAHRKPKDENVEYSIVALK</sequence>
<feature type="non-terminal residue" evidence="7">
    <location>
        <position position="1"/>
    </location>
</feature>
<keyword evidence="5" id="KW-1133">Transmembrane helix</keyword>
<dbReference type="OrthoDB" id="8959642at2759"/>
<feature type="transmembrane region" description="Helical" evidence="5">
    <location>
        <begin position="261"/>
        <end position="284"/>
    </location>
</feature>
<keyword evidence="5" id="KW-0812">Transmembrane</keyword>
<dbReference type="InterPro" id="IPR052314">
    <property type="entry name" value="Immune_rcpt_domain"/>
</dbReference>
<organism evidence="7 8">
    <name type="scientific">Trogon melanurus</name>
    <name type="common">Black-tailed trogon</name>
    <dbReference type="NCBI Taxonomy" id="56311"/>
    <lineage>
        <taxon>Eukaryota</taxon>
        <taxon>Metazoa</taxon>
        <taxon>Chordata</taxon>
        <taxon>Craniata</taxon>
        <taxon>Vertebrata</taxon>
        <taxon>Euteleostomi</taxon>
        <taxon>Archelosauria</taxon>
        <taxon>Archosauria</taxon>
        <taxon>Dinosauria</taxon>
        <taxon>Saurischia</taxon>
        <taxon>Theropoda</taxon>
        <taxon>Coelurosauria</taxon>
        <taxon>Aves</taxon>
        <taxon>Neognathae</taxon>
        <taxon>Neoaves</taxon>
        <taxon>Telluraves</taxon>
        <taxon>Coraciimorphae</taxon>
        <taxon>Trogoniformes</taxon>
        <taxon>Trogonidae</taxon>
        <taxon>Trogon</taxon>
    </lineage>
</organism>
<keyword evidence="2" id="KW-1015">Disulfide bond</keyword>
<dbReference type="InterPro" id="IPR013106">
    <property type="entry name" value="Ig_V-set"/>
</dbReference>
<dbReference type="PANTHER" id="PTHR16423">
    <property type="entry name" value="TREM-LIKE TRANSCRIPT PROTEIN"/>
    <property type="match status" value="1"/>
</dbReference>
<dbReference type="GO" id="GO:0009986">
    <property type="term" value="C:cell surface"/>
    <property type="evidence" value="ECO:0007669"/>
    <property type="project" value="TreeGrafter"/>
</dbReference>
<name>A0A7L0EK30_TROML</name>
<dbReference type="PROSITE" id="PS50835">
    <property type="entry name" value="IG_LIKE"/>
    <property type="match status" value="1"/>
</dbReference>
<dbReference type="InterPro" id="IPR013783">
    <property type="entry name" value="Ig-like_fold"/>
</dbReference>
<gene>
    <name evidence="7" type="primary">Trem1</name>
    <name evidence="7" type="ORF">TROMEL_R15404</name>
</gene>
<keyword evidence="8" id="KW-1185">Reference proteome</keyword>
<feature type="domain" description="Ig-like" evidence="6">
    <location>
        <begin position="131"/>
        <end position="228"/>
    </location>
</feature>
<feature type="non-terminal residue" evidence="7">
    <location>
        <position position="370"/>
    </location>
</feature>
<evidence type="ECO:0000256" key="5">
    <source>
        <dbReference type="SAM" id="Phobius"/>
    </source>
</evidence>
<evidence type="ECO:0000259" key="6">
    <source>
        <dbReference type="PROSITE" id="PS50835"/>
    </source>
</evidence>
<dbReference type="InterPro" id="IPR036179">
    <property type="entry name" value="Ig-like_dom_sf"/>
</dbReference>
<evidence type="ECO:0000256" key="3">
    <source>
        <dbReference type="ARBA" id="ARBA00023319"/>
    </source>
</evidence>
<evidence type="ECO:0000313" key="8">
    <source>
        <dbReference type="Proteomes" id="UP000550660"/>
    </source>
</evidence>
<keyword evidence="1" id="KW-0732">Signal</keyword>
<accession>A0A7L0EK30</accession>
<dbReference type="GO" id="GO:0038023">
    <property type="term" value="F:signaling receptor activity"/>
    <property type="evidence" value="ECO:0007669"/>
    <property type="project" value="TreeGrafter"/>
</dbReference>
<dbReference type="AlphaFoldDB" id="A0A7L0EK30"/>
<dbReference type="SMART" id="SM00406">
    <property type="entry name" value="IGv"/>
    <property type="match status" value="2"/>
</dbReference>
<evidence type="ECO:0000256" key="4">
    <source>
        <dbReference type="SAM" id="MobiDB-lite"/>
    </source>
</evidence>
<comment type="caution">
    <text evidence="7">The sequence shown here is derived from an EMBL/GenBank/DDBJ whole genome shotgun (WGS) entry which is preliminary data.</text>
</comment>
<keyword evidence="3" id="KW-0393">Immunoglobulin domain</keyword>
<feature type="region of interest" description="Disordered" evidence="4">
    <location>
        <begin position="294"/>
        <end position="324"/>
    </location>
</feature>
<dbReference type="Pfam" id="PF07686">
    <property type="entry name" value="V-set"/>
    <property type="match status" value="2"/>
</dbReference>
<dbReference type="EMBL" id="VXAG01001293">
    <property type="protein sequence ID" value="NXJ83419.1"/>
    <property type="molecule type" value="Genomic_DNA"/>
</dbReference>
<reference evidence="7 8" key="1">
    <citation type="submission" date="2019-09" db="EMBL/GenBank/DDBJ databases">
        <title>Bird 10,000 Genomes (B10K) Project - Family phase.</title>
        <authorList>
            <person name="Zhang G."/>
        </authorList>
    </citation>
    <scope>NUCLEOTIDE SEQUENCE [LARGE SCALE GENOMIC DNA]</scope>
    <source>
        <strain evidence="7">B10K-DU-007-40</strain>
        <tissue evidence="7">Mixed tissue sample</tissue>
    </source>
</reference>
<proteinExistence type="predicted"/>
<dbReference type="InterPro" id="IPR007110">
    <property type="entry name" value="Ig-like_dom"/>
</dbReference>
<evidence type="ECO:0000313" key="7">
    <source>
        <dbReference type="EMBL" id="NXJ83419.1"/>
    </source>
</evidence>
<dbReference type="SMART" id="SM00409">
    <property type="entry name" value="IG"/>
    <property type="match status" value="2"/>
</dbReference>
<evidence type="ECO:0000256" key="1">
    <source>
        <dbReference type="ARBA" id="ARBA00022729"/>
    </source>
</evidence>
<dbReference type="SUPFAM" id="SSF48726">
    <property type="entry name" value="Immunoglobulin"/>
    <property type="match status" value="2"/>
</dbReference>
<dbReference type="Proteomes" id="UP000550660">
    <property type="component" value="Unassembled WGS sequence"/>
</dbReference>
<dbReference type="InterPro" id="IPR003599">
    <property type="entry name" value="Ig_sub"/>
</dbReference>
<dbReference type="PANTHER" id="PTHR16423:SF6">
    <property type="entry name" value="TRIGGERING RECEPTOR EXPRESSED ON MYELOID CELLS 2-RELATED"/>
    <property type="match status" value="1"/>
</dbReference>
<keyword evidence="5" id="KW-0472">Membrane</keyword>
<protein>
    <submittedName>
        <fullName evidence="7">TREM1 protein</fullName>
    </submittedName>
</protein>